<gene>
    <name evidence="1" type="ORF">RYX56_05285</name>
    <name evidence="2" type="ORF">RYX56_05625</name>
</gene>
<proteinExistence type="predicted"/>
<sequence>MHLLKFYVRSFPDDLLVQTTTEFIDEASLLRDQFGEDFYIQVIFNSDFVSNSSLVIARAFLDFLQNEGFRYDVKGESNSFNYANRLGFFNELPHIDYDFNKQASNGRFLELETITNSDMRVTERLTKSLEEYSDRPNVFISEDSREMLSYSIGEVVSNVRRHSFSTGRISFQNYMGQTVNEVTICDCGIGIIESLRNAGNYGTDVEILKHSIQQYTSASHNPVGYAEKSPGVGLYNLCKIAERNKKASVTIVTEQYKLEVSKKNPVDNPKIIKLPTKFKGTIVVLRIPNVLQTNLNEVLEDSLQDTFF</sequence>
<organism evidence="2 3">
    <name type="scientific">Alkalihalophilus lindianensis</name>
    <dbReference type="NCBI Taxonomy" id="1630542"/>
    <lineage>
        <taxon>Bacteria</taxon>
        <taxon>Bacillati</taxon>
        <taxon>Bacillota</taxon>
        <taxon>Bacilli</taxon>
        <taxon>Bacillales</taxon>
        <taxon>Bacillaceae</taxon>
        <taxon>Alkalihalophilus</taxon>
    </lineage>
</organism>
<accession>A0ABU3X7I8</accession>
<dbReference type="InterPro" id="IPR036890">
    <property type="entry name" value="HATPase_C_sf"/>
</dbReference>
<dbReference type="Gene3D" id="3.30.565.10">
    <property type="entry name" value="Histidine kinase-like ATPase, C-terminal domain"/>
    <property type="match status" value="1"/>
</dbReference>
<comment type="caution">
    <text evidence="2">The sequence shown here is derived from an EMBL/GenBank/DDBJ whole genome shotgun (WGS) entry which is preliminary data.</text>
</comment>
<dbReference type="EMBL" id="JAWJBA010000001">
    <property type="protein sequence ID" value="MDV2683788.1"/>
    <property type="molecule type" value="Genomic_DNA"/>
</dbReference>
<keyword evidence="3" id="KW-1185">Reference proteome</keyword>
<name>A0ABU3X7I8_9BACI</name>
<evidence type="ECO:0000313" key="3">
    <source>
        <dbReference type="Proteomes" id="UP001287282"/>
    </source>
</evidence>
<reference evidence="2 3" key="1">
    <citation type="submission" date="2023-10" db="EMBL/GenBank/DDBJ databases">
        <title>Screening of Alkalihalobacillus lindianensis BZ-TG-R113 and Its Alleviation of Salt Stress on Rapeseed Growth.</title>
        <authorList>
            <person name="Zhao B."/>
            <person name="Guo T."/>
        </authorList>
    </citation>
    <scope>NUCLEOTIDE SEQUENCE [LARGE SCALE GENOMIC DNA]</scope>
    <source>
        <strain evidence="2 3">BZ-TG-R113</strain>
    </source>
</reference>
<dbReference type="Proteomes" id="UP001287282">
    <property type="component" value="Unassembled WGS sequence"/>
</dbReference>
<dbReference type="EMBL" id="JAWJBA010000001">
    <property type="protein sequence ID" value="MDV2683854.1"/>
    <property type="molecule type" value="Genomic_DNA"/>
</dbReference>
<evidence type="ECO:0000313" key="2">
    <source>
        <dbReference type="EMBL" id="MDV2683854.1"/>
    </source>
</evidence>
<evidence type="ECO:0000313" key="1">
    <source>
        <dbReference type="EMBL" id="MDV2683788.1"/>
    </source>
</evidence>
<dbReference type="SUPFAM" id="SSF55874">
    <property type="entry name" value="ATPase domain of HSP90 chaperone/DNA topoisomerase II/histidine kinase"/>
    <property type="match status" value="1"/>
</dbReference>
<evidence type="ECO:0008006" key="4">
    <source>
        <dbReference type="Google" id="ProtNLM"/>
    </source>
</evidence>
<dbReference type="RefSeq" id="WP_317121083.1">
    <property type="nucleotide sequence ID" value="NZ_JAWJBA010000001.1"/>
</dbReference>
<protein>
    <recommendedName>
        <fullName evidence="4">ATP-binding protein</fullName>
    </recommendedName>
</protein>